<comment type="caution">
    <text evidence="2">The sequence shown here is derived from an EMBL/GenBank/DDBJ whole genome shotgun (WGS) entry which is preliminary data.</text>
</comment>
<dbReference type="AlphaFoldDB" id="A0A9D4T6S6"/>
<dbReference type="EMBL" id="JABSTV010001245">
    <property type="protein sequence ID" value="KAH7982264.1"/>
    <property type="molecule type" value="Genomic_DNA"/>
</dbReference>
<reference evidence="2" key="2">
    <citation type="submission" date="2021-09" db="EMBL/GenBank/DDBJ databases">
        <authorList>
            <person name="Jia N."/>
            <person name="Wang J."/>
            <person name="Shi W."/>
            <person name="Du L."/>
            <person name="Sun Y."/>
            <person name="Zhan W."/>
            <person name="Jiang J."/>
            <person name="Wang Q."/>
            <person name="Zhang B."/>
            <person name="Ji P."/>
            <person name="Sakyi L.B."/>
            <person name="Cui X."/>
            <person name="Yuan T."/>
            <person name="Jiang B."/>
            <person name="Yang W."/>
            <person name="Lam T.T.-Y."/>
            <person name="Chang Q."/>
            <person name="Ding S."/>
            <person name="Wang X."/>
            <person name="Zhu J."/>
            <person name="Ruan X."/>
            <person name="Zhao L."/>
            <person name="Wei J."/>
            <person name="Que T."/>
            <person name="Du C."/>
            <person name="Cheng J."/>
            <person name="Dai P."/>
            <person name="Han X."/>
            <person name="Huang E."/>
            <person name="Gao Y."/>
            <person name="Liu J."/>
            <person name="Shao H."/>
            <person name="Ye R."/>
            <person name="Li L."/>
            <person name="Wei W."/>
            <person name="Wang X."/>
            <person name="Wang C."/>
            <person name="Huo Q."/>
            <person name="Li W."/>
            <person name="Guo W."/>
            <person name="Chen H."/>
            <person name="Chen S."/>
            <person name="Zhou L."/>
            <person name="Zhou L."/>
            <person name="Ni X."/>
            <person name="Tian J."/>
            <person name="Zhou Y."/>
            <person name="Sheng Y."/>
            <person name="Liu T."/>
            <person name="Pan Y."/>
            <person name="Xia L."/>
            <person name="Li J."/>
            <person name="Zhao F."/>
            <person name="Cao W."/>
        </authorList>
    </citation>
    <scope>NUCLEOTIDE SEQUENCE</scope>
    <source>
        <strain evidence="2">Rsan-2018</strain>
        <tissue evidence="2">Larvae</tissue>
    </source>
</reference>
<organism evidence="2 3">
    <name type="scientific">Rhipicephalus sanguineus</name>
    <name type="common">Brown dog tick</name>
    <name type="synonym">Ixodes sanguineus</name>
    <dbReference type="NCBI Taxonomy" id="34632"/>
    <lineage>
        <taxon>Eukaryota</taxon>
        <taxon>Metazoa</taxon>
        <taxon>Ecdysozoa</taxon>
        <taxon>Arthropoda</taxon>
        <taxon>Chelicerata</taxon>
        <taxon>Arachnida</taxon>
        <taxon>Acari</taxon>
        <taxon>Parasitiformes</taxon>
        <taxon>Ixodida</taxon>
        <taxon>Ixodoidea</taxon>
        <taxon>Ixodidae</taxon>
        <taxon>Rhipicephalinae</taxon>
        <taxon>Rhipicephalus</taxon>
        <taxon>Rhipicephalus</taxon>
    </lineage>
</organism>
<protein>
    <submittedName>
        <fullName evidence="2">Uncharacterized protein</fullName>
    </submittedName>
</protein>
<keyword evidence="3" id="KW-1185">Reference proteome</keyword>
<accession>A0A9D4T6S6</accession>
<feature type="compositionally biased region" description="Basic and acidic residues" evidence="1">
    <location>
        <begin position="49"/>
        <end position="58"/>
    </location>
</feature>
<name>A0A9D4T6S6_RHISA</name>
<feature type="compositionally biased region" description="Polar residues" evidence="1">
    <location>
        <begin position="68"/>
        <end position="79"/>
    </location>
</feature>
<proteinExistence type="predicted"/>
<gene>
    <name evidence="2" type="ORF">HPB52_003553</name>
</gene>
<dbReference type="VEuPathDB" id="VectorBase:RSAN_029499"/>
<evidence type="ECO:0000313" key="3">
    <source>
        <dbReference type="Proteomes" id="UP000821837"/>
    </source>
</evidence>
<feature type="region of interest" description="Disordered" evidence="1">
    <location>
        <begin position="102"/>
        <end position="144"/>
    </location>
</feature>
<evidence type="ECO:0000256" key="1">
    <source>
        <dbReference type="SAM" id="MobiDB-lite"/>
    </source>
</evidence>
<feature type="region of interest" description="Disordered" evidence="1">
    <location>
        <begin position="1"/>
        <end position="84"/>
    </location>
</feature>
<evidence type="ECO:0000313" key="2">
    <source>
        <dbReference type="EMBL" id="KAH7982264.1"/>
    </source>
</evidence>
<dbReference type="Proteomes" id="UP000821837">
    <property type="component" value="Chromosome 1"/>
</dbReference>
<sequence length="154" mass="15962">MALWIEKATEENGALGGSGSPGHESPHIPANASSMGCKLPDQTAVRKVSGVEEHRDNYPLDNDVPAQDSGTDAAPQTPSILEPTYIRLPEGSASVAECYGVEEHRDNSPVDNSIPAPEAGADAASQAPPAAQAPTINSVPDVDSEVQAKIEIRG</sequence>
<feature type="compositionally biased region" description="Low complexity" evidence="1">
    <location>
        <begin position="115"/>
        <end position="134"/>
    </location>
</feature>
<reference evidence="2" key="1">
    <citation type="journal article" date="2020" name="Cell">
        <title>Large-Scale Comparative Analyses of Tick Genomes Elucidate Their Genetic Diversity and Vector Capacities.</title>
        <authorList>
            <consortium name="Tick Genome and Microbiome Consortium (TIGMIC)"/>
            <person name="Jia N."/>
            <person name="Wang J."/>
            <person name="Shi W."/>
            <person name="Du L."/>
            <person name="Sun Y."/>
            <person name="Zhan W."/>
            <person name="Jiang J.F."/>
            <person name="Wang Q."/>
            <person name="Zhang B."/>
            <person name="Ji P."/>
            <person name="Bell-Sakyi L."/>
            <person name="Cui X.M."/>
            <person name="Yuan T.T."/>
            <person name="Jiang B.G."/>
            <person name="Yang W.F."/>
            <person name="Lam T.T."/>
            <person name="Chang Q.C."/>
            <person name="Ding S.J."/>
            <person name="Wang X.J."/>
            <person name="Zhu J.G."/>
            <person name="Ruan X.D."/>
            <person name="Zhao L."/>
            <person name="Wei J.T."/>
            <person name="Ye R.Z."/>
            <person name="Que T.C."/>
            <person name="Du C.H."/>
            <person name="Zhou Y.H."/>
            <person name="Cheng J.X."/>
            <person name="Dai P.F."/>
            <person name="Guo W.B."/>
            <person name="Han X.H."/>
            <person name="Huang E.J."/>
            <person name="Li L.F."/>
            <person name="Wei W."/>
            <person name="Gao Y.C."/>
            <person name="Liu J.Z."/>
            <person name="Shao H.Z."/>
            <person name="Wang X."/>
            <person name="Wang C.C."/>
            <person name="Yang T.C."/>
            <person name="Huo Q.B."/>
            <person name="Li W."/>
            <person name="Chen H.Y."/>
            <person name="Chen S.E."/>
            <person name="Zhou L.G."/>
            <person name="Ni X.B."/>
            <person name="Tian J.H."/>
            <person name="Sheng Y."/>
            <person name="Liu T."/>
            <person name="Pan Y.S."/>
            <person name="Xia L.Y."/>
            <person name="Li J."/>
            <person name="Zhao F."/>
            <person name="Cao W.C."/>
        </authorList>
    </citation>
    <scope>NUCLEOTIDE SEQUENCE</scope>
    <source>
        <strain evidence="2">Rsan-2018</strain>
    </source>
</reference>